<keyword evidence="1" id="KW-0812">Transmembrane</keyword>
<dbReference type="RefSeq" id="WP_014452301.1">
    <property type="nucleotide sequence ID" value="NC_017095.1"/>
</dbReference>
<name>H9UED0_FERPD</name>
<keyword evidence="1" id="KW-0472">Membrane</keyword>
<keyword evidence="1" id="KW-1133">Transmembrane helix</keyword>
<reference evidence="2" key="1">
    <citation type="submission" date="2012-03" db="EMBL/GenBank/DDBJ databases">
        <title>Complete sequence of Fervidobacterium pennivorans DSM 9078.</title>
        <authorList>
            <consortium name="US DOE Joint Genome Institute"/>
            <person name="Lucas S."/>
            <person name="Han J."/>
            <person name="Lapidus A."/>
            <person name="Cheng J.-F."/>
            <person name="Goodwin L."/>
            <person name="Pitluck S."/>
            <person name="Peters L."/>
            <person name="Ovchinnikova G."/>
            <person name="Lu M."/>
            <person name="Detter J.C."/>
            <person name="Han C."/>
            <person name="Tapia R."/>
            <person name="Land M."/>
            <person name="Hauser L."/>
            <person name="Kyrpides N."/>
            <person name="Ivanova N."/>
            <person name="Pagani I."/>
            <person name="Noll K.M."/>
            <person name="Woyke T."/>
        </authorList>
    </citation>
    <scope>NUCLEOTIDE SEQUENCE</scope>
    <source>
        <strain evidence="2">DSM 9078</strain>
    </source>
</reference>
<feature type="transmembrane region" description="Helical" evidence="1">
    <location>
        <begin position="12"/>
        <end position="31"/>
    </location>
</feature>
<proteinExistence type="predicted"/>
<sequence length="249" mass="28638">MKNGELTKLREMNLFAAIFHLVQGIVVLVLANDFSITITRGFLKFDETTRSLIPAVENLFDVKLAYLIASFPFITFIFHLLVATVFNKKYNEDLSKGINPFRWAEYSISSSIMMIIIAMLVGISDFGTLLLIFSINATMILFGYLMELINQFTEKTVWSPFYFGVFAGLIPWIVVFLVILRSNPPDFVIWIFVSIAIFFNLFPINMTLQYKKIGKWKDYLYGEKVYIILSLVSKTILVWQVFAGTLQPK</sequence>
<dbReference type="OrthoDB" id="2042238at2"/>
<dbReference type="Gene3D" id="1.20.1070.10">
    <property type="entry name" value="Rhodopsin 7-helix transmembrane proteins"/>
    <property type="match status" value="1"/>
</dbReference>
<keyword evidence="3" id="KW-1185">Reference proteome</keyword>
<dbReference type="STRING" id="771875.Ferpe_1822"/>
<dbReference type="HOGENOM" id="CLU_1036670_0_0_0"/>
<evidence type="ECO:0000313" key="3">
    <source>
        <dbReference type="Proteomes" id="UP000007384"/>
    </source>
</evidence>
<evidence type="ECO:0008006" key="4">
    <source>
        <dbReference type="Google" id="ProtNLM"/>
    </source>
</evidence>
<dbReference type="AlphaFoldDB" id="H9UED0"/>
<feature type="transmembrane region" description="Helical" evidence="1">
    <location>
        <begin position="129"/>
        <end position="149"/>
    </location>
</feature>
<evidence type="ECO:0000256" key="1">
    <source>
        <dbReference type="SAM" id="Phobius"/>
    </source>
</evidence>
<feature type="transmembrane region" description="Helical" evidence="1">
    <location>
        <begin position="225"/>
        <end position="243"/>
    </location>
</feature>
<feature type="transmembrane region" description="Helical" evidence="1">
    <location>
        <begin position="187"/>
        <end position="204"/>
    </location>
</feature>
<dbReference type="EMBL" id="CP003260">
    <property type="protein sequence ID" value="AFG35873.1"/>
    <property type="molecule type" value="Genomic_DNA"/>
</dbReference>
<dbReference type="InterPro" id="IPR041113">
    <property type="entry name" value="Heliorhodopsin"/>
</dbReference>
<organism evidence="2 3">
    <name type="scientific">Fervidobacterium pennivorans (strain DSM 9078 / Ven5)</name>
    <dbReference type="NCBI Taxonomy" id="771875"/>
    <lineage>
        <taxon>Bacteria</taxon>
        <taxon>Thermotogati</taxon>
        <taxon>Thermotogota</taxon>
        <taxon>Thermotogae</taxon>
        <taxon>Thermotogales</taxon>
        <taxon>Fervidobacteriaceae</taxon>
        <taxon>Fervidobacterium</taxon>
    </lineage>
</organism>
<protein>
    <recommendedName>
        <fullName evidence="4">Heliorhodopsin HeR</fullName>
    </recommendedName>
</protein>
<dbReference type="eggNOG" id="ENOG502ZB4E">
    <property type="taxonomic scope" value="Bacteria"/>
</dbReference>
<accession>H9UED0</accession>
<feature type="transmembrane region" description="Helical" evidence="1">
    <location>
        <begin position="161"/>
        <end position="181"/>
    </location>
</feature>
<dbReference type="Proteomes" id="UP000007384">
    <property type="component" value="Chromosome"/>
</dbReference>
<evidence type="ECO:0000313" key="2">
    <source>
        <dbReference type="EMBL" id="AFG35873.1"/>
    </source>
</evidence>
<dbReference type="NCBIfam" id="NF038020">
    <property type="entry name" value="HeR"/>
    <property type="match status" value="1"/>
</dbReference>
<dbReference type="KEGG" id="fpe:Ferpe_1822"/>
<dbReference type="Pfam" id="PF18761">
    <property type="entry name" value="Heliorhodopsin"/>
    <property type="match status" value="1"/>
</dbReference>
<feature type="transmembrane region" description="Helical" evidence="1">
    <location>
        <begin position="64"/>
        <end position="86"/>
    </location>
</feature>
<feature type="transmembrane region" description="Helical" evidence="1">
    <location>
        <begin position="106"/>
        <end position="123"/>
    </location>
</feature>
<gene>
    <name evidence="2" type="ordered locus">Ferpe_1822</name>
</gene>
<dbReference type="PATRIC" id="fig|771875.3.peg.1846"/>